<dbReference type="FunFam" id="3.90.950.10:FF:000005">
    <property type="entry name" value="7-methyl-GTP pyrophosphatase"/>
    <property type="match status" value="1"/>
</dbReference>
<evidence type="ECO:0000256" key="1">
    <source>
        <dbReference type="ARBA" id="ARBA00001968"/>
    </source>
</evidence>
<evidence type="ECO:0000256" key="5">
    <source>
        <dbReference type="ARBA" id="ARBA00023080"/>
    </source>
</evidence>
<evidence type="ECO:0000256" key="2">
    <source>
        <dbReference type="ARBA" id="ARBA00004496"/>
    </source>
</evidence>
<comment type="cofactor">
    <cofactor evidence="1 9">
        <name>a divalent metal cation</name>
        <dbReference type="ChEBI" id="CHEBI:60240"/>
    </cofactor>
</comment>
<keyword evidence="11" id="KW-1185">Reference proteome</keyword>
<dbReference type="Proteomes" id="UP000445696">
    <property type="component" value="Unassembled WGS sequence"/>
</dbReference>
<comment type="function">
    <text evidence="9">Nucleoside triphosphate pyrophosphatase that hydrolyzes dTTP and UTP. May have a dual role in cell division arrest and in preventing the incorporation of modified nucleotides into cellular nucleic acids.</text>
</comment>
<reference evidence="10 11" key="1">
    <citation type="journal article" date="2014" name="Int. J. Syst. Evol. Microbiol.">
        <title>Sneathiella chungangensis sp. nov., isolated from a marine sand, and emended description of the genus Sneathiella.</title>
        <authorList>
            <person name="Siamphan C."/>
            <person name="Kim H."/>
            <person name="Lee J.S."/>
            <person name="Kim W."/>
        </authorList>
    </citation>
    <scope>NUCLEOTIDE SEQUENCE [LARGE SCALE GENOMIC DNA]</scope>
    <source>
        <strain evidence="10 11">KCTC 32476</strain>
    </source>
</reference>
<evidence type="ECO:0000256" key="3">
    <source>
        <dbReference type="ARBA" id="ARBA00022490"/>
    </source>
</evidence>
<dbReference type="SUPFAM" id="SSF52972">
    <property type="entry name" value="ITPase-like"/>
    <property type="match status" value="1"/>
</dbReference>
<dbReference type="Pfam" id="PF02545">
    <property type="entry name" value="Maf"/>
    <property type="match status" value="1"/>
</dbReference>
<comment type="similarity">
    <text evidence="9">Belongs to the Maf family. YhdE subfamily.</text>
</comment>
<comment type="function">
    <text evidence="7">Nucleoside triphosphate pyrophosphatase that hydrolyzes 7-methyl-GTP (m(7)GTP). May have a dual role in cell division arrest and in preventing the incorporation of modified nucleotides into cellular nucleic acids.</text>
</comment>
<dbReference type="HAMAP" id="MF_00528">
    <property type="entry name" value="Maf"/>
    <property type="match status" value="1"/>
</dbReference>
<evidence type="ECO:0000256" key="9">
    <source>
        <dbReference type="HAMAP-Rule" id="MF_00528"/>
    </source>
</evidence>
<comment type="caution">
    <text evidence="10">The sequence shown here is derived from an EMBL/GenBank/DDBJ whole genome shotgun (WGS) entry which is preliminary data.</text>
</comment>
<evidence type="ECO:0000256" key="4">
    <source>
        <dbReference type="ARBA" id="ARBA00022801"/>
    </source>
</evidence>
<comment type="similarity">
    <text evidence="8">Belongs to the Maf family. YceF subfamily.</text>
</comment>
<feature type="site" description="Important for substrate specificity" evidence="9">
    <location>
        <position position="39"/>
    </location>
</feature>
<dbReference type="CDD" id="cd00555">
    <property type="entry name" value="Maf"/>
    <property type="match status" value="1"/>
</dbReference>
<proteinExistence type="inferred from homology"/>
<evidence type="ECO:0000256" key="6">
    <source>
        <dbReference type="ARBA" id="ARBA00050213"/>
    </source>
</evidence>
<evidence type="ECO:0000256" key="7">
    <source>
        <dbReference type="ARBA" id="ARBA00053369"/>
    </source>
</evidence>
<dbReference type="PANTHER" id="PTHR43213">
    <property type="entry name" value="BIFUNCTIONAL DTTP/UTP PYROPHOSPHATASE/METHYLTRANSFERASE PROTEIN-RELATED"/>
    <property type="match status" value="1"/>
</dbReference>
<evidence type="ECO:0000313" key="11">
    <source>
        <dbReference type="Proteomes" id="UP000445696"/>
    </source>
</evidence>
<dbReference type="EMBL" id="WTVA01000002">
    <property type="protein sequence ID" value="MZR21828.1"/>
    <property type="molecule type" value="Genomic_DNA"/>
</dbReference>
<dbReference type="InterPro" id="IPR003697">
    <property type="entry name" value="Maf-like"/>
</dbReference>
<comment type="subcellular location">
    <subcellularLocation>
        <location evidence="2 9">Cytoplasm</location>
    </subcellularLocation>
</comment>
<gene>
    <name evidence="10" type="primary">maf</name>
    <name evidence="10" type="ORF">GQF03_05750</name>
</gene>
<dbReference type="OrthoDB" id="9807767at2"/>
<comment type="caution">
    <text evidence="9">Lacks conserved residue(s) required for the propagation of feature annotation.</text>
</comment>
<dbReference type="AlphaFoldDB" id="A0A845MCV0"/>
<evidence type="ECO:0000256" key="8">
    <source>
        <dbReference type="ARBA" id="ARBA00060749"/>
    </source>
</evidence>
<name>A0A845MCV0_9PROT</name>
<dbReference type="InterPro" id="IPR029001">
    <property type="entry name" value="ITPase-like_fam"/>
</dbReference>
<organism evidence="10 11">
    <name type="scientific">Sneathiella chungangensis</name>
    <dbReference type="NCBI Taxonomy" id="1418234"/>
    <lineage>
        <taxon>Bacteria</taxon>
        <taxon>Pseudomonadati</taxon>
        <taxon>Pseudomonadota</taxon>
        <taxon>Alphaproteobacteria</taxon>
        <taxon>Sneathiellales</taxon>
        <taxon>Sneathiellaceae</taxon>
        <taxon>Sneathiella</taxon>
    </lineage>
</organism>
<dbReference type="PIRSF" id="PIRSF006305">
    <property type="entry name" value="Maf"/>
    <property type="match status" value="1"/>
</dbReference>
<feature type="site" description="Important for substrate specificity" evidence="9">
    <location>
        <position position="98"/>
    </location>
</feature>
<evidence type="ECO:0000313" key="10">
    <source>
        <dbReference type="EMBL" id="MZR21828.1"/>
    </source>
</evidence>
<keyword evidence="4 9" id="KW-0378">Hydrolase</keyword>
<accession>A0A845MCV0</accession>
<dbReference type="EC" id="3.6.1.9" evidence="9"/>
<comment type="catalytic activity">
    <reaction evidence="9">
        <text>dTTP + H2O = dTMP + diphosphate + H(+)</text>
        <dbReference type="Rhea" id="RHEA:28534"/>
        <dbReference type="ChEBI" id="CHEBI:15377"/>
        <dbReference type="ChEBI" id="CHEBI:15378"/>
        <dbReference type="ChEBI" id="CHEBI:33019"/>
        <dbReference type="ChEBI" id="CHEBI:37568"/>
        <dbReference type="ChEBI" id="CHEBI:63528"/>
        <dbReference type="EC" id="3.6.1.9"/>
    </reaction>
</comment>
<dbReference type="GO" id="GO:0009117">
    <property type="term" value="P:nucleotide metabolic process"/>
    <property type="evidence" value="ECO:0007669"/>
    <property type="project" value="UniProtKB-KW"/>
</dbReference>
<dbReference type="GO" id="GO:0005737">
    <property type="term" value="C:cytoplasm"/>
    <property type="evidence" value="ECO:0007669"/>
    <property type="project" value="UniProtKB-SubCell"/>
</dbReference>
<dbReference type="GO" id="GO:0047429">
    <property type="term" value="F:nucleoside triphosphate diphosphatase activity"/>
    <property type="evidence" value="ECO:0007669"/>
    <property type="project" value="UniProtKB-EC"/>
</dbReference>
<comment type="catalytic activity">
    <reaction evidence="9">
        <text>UTP + H2O = UMP + diphosphate + H(+)</text>
        <dbReference type="Rhea" id="RHEA:29395"/>
        <dbReference type="ChEBI" id="CHEBI:15377"/>
        <dbReference type="ChEBI" id="CHEBI:15378"/>
        <dbReference type="ChEBI" id="CHEBI:33019"/>
        <dbReference type="ChEBI" id="CHEBI:46398"/>
        <dbReference type="ChEBI" id="CHEBI:57865"/>
        <dbReference type="EC" id="3.6.1.9"/>
    </reaction>
</comment>
<comment type="catalytic activity">
    <reaction evidence="6">
        <text>N(7)-methyl-GTP + H2O = N(7)-methyl-GMP + diphosphate + H(+)</text>
        <dbReference type="Rhea" id="RHEA:58744"/>
        <dbReference type="ChEBI" id="CHEBI:15377"/>
        <dbReference type="ChEBI" id="CHEBI:15378"/>
        <dbReference type="ChEBI" id="CHEBI:33019"/>
        <dbReference type="ChEBI" id="CHEBI:58285"/>
        <dbReference type="ChEBI" id="CHEBI:87133"/>
    </reaction>
</comment>
<sequence>MGDRTDLPKTAALAVSRGTITNLSSPKSPPLILASASPRRLALLEQIGIAPTAVDPADIDETALKNELPRDLAGRLARQKAEAVSARHQCAFLLSADTVVAVGRRALGKAETEEDAGKFLSLLSGRRHQVHTGVSLVTPAGKLVSRTVSTAVIFKPLDDAEIKAYIASNEWRGKAGGYAIQGLAAALVRKIQGSYSNVVGLPLFEVANMLKGNGFPLWTDIKR</sequence>
<feature type="site" description="Important for substrate specificity" evidence="9">
    <location>
        <position position="181"/>
    </location>
</feature>
<dbReference type="NCBIfam" id="TIGR00172">
    <property type="entry name" value="maf"/>
    <property type="match status" value="1"/>
</dbReference>
<dbReference type="PANTHER" id="PTHR43213:SF5">
    <property type="entry name" value="BIFUNCTIONAL DTTP_UTP PYROPHOSPHATASE_METHYLTRANSFERASE PROTEIN-RELATED"/>
    <property type="match status" value="1"/>
</dbReference>
<feature type="active site" description="Proton acceptor" evidence="9">
    <location>
        <position position="97"/>
    </location>
</feature>
<dbReference type="Gene3D" id="3.90.950.10">
    <property type="match status" value="1"/>
</dbReference>
<keyword evidence="3 9" id="KW-0963">Cytoplasm</keyword>
<keyword evidence="5 9" id="KW-0546">Nucleotide metabolism</keyword>
<protein>
    <recommendedName>
        <fullName evidence="9">dTTP/UTP pyrophosphatase</fullName>
        <shortName evidence="9">dTTPase/UTPase</shortName>
        <ecNumber evidence="9">3.6.1.9</ecNumber>
    </recommendedName>
    <alternativeName>
        <fullName evidence="9">Nucleoside triphosphate pyrophosphatase</fullName>
    </alternativeName>
    <alternativeName>
        <fullName evidence="9">Nucleotide pyrophosphatase</fullName>
        <shortName evidence="9">Nucleotide PPase</shortName>
    </alternativeName>
</protein>